<dbReference type="STRING" id="1555112.LIP_2186"/>
<dbReference type="Pfam" id="PF04545">
    <property type="entry name" value="Sigma70_r4"/>
    <property type="match status" value="1"/>
</dbReference>
<dbReference type="PROSITE" id="PS51063">
    <property type="entry name" value="HTH_CRP_2"/>
    <property type="match status" value="1"/>
</dbReference>
<dbReference type="GO" id="GO:0003677">
    <property type="term" value="F:DNA binding"/>
    <property type="evidence" value="ECO:0007669"/>
    <property type="project" value="UniProtKB-KW"/>
</dbReference>
<proteinExistence type="inferred from homology"/>
<keyword evidence="4" id="KW-0804">Transcription</keyword>
<dbReference type="GO" id="GO:0003700">
    <property type="term" value="F:DNA-binding transcription factor activity"/>
    <property type="evidence" value="ECO:0007669"/>
    <property type="project" value="InterPro"/>
</dbReference>
<dbReference type="GO" id="GO:0030246">
    <property type="term" value="F:carbohydrate binding"/>
    <property type="evidence" value="ECO:0007669"/>
    <property type="project" value="InterPro"/>
</dbReference>
<dbReference type="Proteomes" id="UP000065807">
    <property type="component" value="Chromosome"/>
</dbReference>
<dbReference type="KEGG" id="lpil:LIP_2186"/>
<reference evidence="7" key="2">
    <citation type="journal article" date="2016" name="Int. J. Syst. Evol. Microbiol.">
        <title>Complete genome sequence and cell structure of Limnochorda pilosa, a Gram-negative spore-former within the phylum Firmicutes.</title>
        <authorList>
            <person name="Watanabe M."/>
            <person name="Kojima H."/>
            <person name="Fukui M."/>
        </authorList>
    </citation>
    <scope>NUCLEOTIDE SEQUENCE [LARGE SCALE GENOMIC DNA]</scope>
    <source>
        <strain evidence="7">HC45</strain>
    </source>
</reference>
<dbReference type="Gene3D" id="1.10.10.10">
    <property type="entry name" value="Winged helix-like DNA-binding domain superfamily/Winged helix DNA-binding domain"/>
    <property type="match status" value="1"/>
</dbReference>
<evidence type="ECO:0000313" key="7">
    <source>
        <dbReference type="Proteomes" id="UP000065807"/>
    </source>
</evidence>
<dbReference type="SUPFAM" id="SSF100950">
    <property type="entry name" value="NagB/RpiA/CoA transferase-like"/>
    <property type="match status" value="1"/>
</dbReference>
<evidence type="ECO:0000256" key="1">
    <source>
        <dbReference type="ARBA" id="ARBA00010466"/>
    </source>
</evidence>
<dbReference type="InterPro" id="IPR007324">
    <property type="entry name" value="Sugar-bd_dom_put"/>
</dbReference>
<dbReference type="Gene3D" id="3.40.50.1360">
    <property type="match status" value="1"/>
</dbReference>
<comment type="similarity">
    <text evidence="1">Belongs to the SorC transcriptional regulatory family.</text>
</comment>
<sequence>MVRCAERYYLQRMTQAEVGRALGLTRLRVNQLLQRARREGVVRIEVTDPRKVNAALADRMIRRFELQDAVVVPSRASDSAGVMPDLARAGSDWLLAHLDGIGVLGVGWGHTVHRVVTHIGMRSVEESHHVQVVPLLGALGDTRPEFRSNDLAKALADGLNGTWQPLDLPFIVETGELRDSLIGDPAVQPAVKLWDRLDLALVGIGYDLSRSPLFRTPYFGTGELISAEGWRIVGDLLSRFFDVEGVIQPLPVHRCIVGIEIDRVRRARVVAVAGGTEKTASILAALKGRLVDVLVIDSRTAAAVLDASGS</sequence>
<reference evidence="7" key="1">
    <citation type="submission" date="2015-07" db="EMBL/GenBank/DDBJ databases">
        <title>Complete genome sequence and phylogenetic analysis of Limnochorda pilosa.</title>
        <authorList>
            <person name="Watanabe M."/>
            <person name="Kojima H."/>
            <person name="Fukui M."/>
        </authorList>
    </citation>
    <scope>NUCLEOTIDE SEQUENCE [LARGE SCALE GENOMIC DNA]</scope>
    <source>
        <strain evidence="7">HC45</strain>
    </source>
</reference>
<protein>
    <submittedName>
        <fullName evidence="6">Transcriptional regulator</fullName>
    </submittedName>
</protein>
<evidence type="ECO:0000256" key="4">
    <source>
        <dbReference type="ARBA" id="ARBA00023163"/>
    </source>
</evidence>
<dbReference type="InterPro" id="IPR007630">
    <property type="entry name" value="RNA_pol_sigma70_r4"/>
</dbReference>
<gene>
    <name evidence="6" type="ORF">LIP_2186</name>
</gene>
<dbReference type="InterPro" id="IPR012318">
    <property type="entry name" value="HTH_CRP"/>
</dbReference>
<evidence type="ECO:0000259" key="5">
    <source>
        <dbReference type="PROSITE" id="PS51063"/>
    </source>
</evidence>
<evidence type="ECO:0000256" key="3">
    <source>
        <dbReference type="ARBA" id="ARBA00023125"/>
    </source>
</evidence>
<dbReference type="InterPro" id="IPR051054">
    <property type="entry name" value="SorC_transcr_regulators"/>
</dbReference>
<feature type="domain" description="HTH crp-type" evidence="5">
    <location>
        <begin position="1"/>
        <end position="50"/>
    </location>
</feature>
<dbReference type="InterPro" id="IPR036388">
    <property type="entry name" value="WH-like_DNA-bd_sf"/>
</dbReference>
<keyword evidence="3" id="KW-0238">DNA-binding</keyword>
<evidence type="ECO:0000256" key="2">
    <source>
        <dbReference type="ARBA" id="ARBA00023015"/>
    </source>
</evidence>
<evidence type="ECO:0000313" key="6">
    <source>
        <dbReference type="EMBL" id="BAS28027.1"/>
    </source>
</evidence>
<dbReference type="InterPro" id="IPR037171">
    <property type="entry name" value="NagB/RpiA_transferase-like"/>
</dbReference>
<dbReference type="GO" id="GO:0006352">
    <property type="term" value="P:DNA-templated transcription initiation"/>
    <property type="evidence" value="ECO:0007669"/>
    <property type="project" value="InterPro"/>
</dbReference>
<organism evidence="6 7">
    <name type="scientific">Limnochorda pilosa</name>
    <dbReference type="NCBI Taxonomy" id="1555112"/>
    <lineage>
        <taxon>Bacteria</taxon>
        <taxon>Bacillati</taxon>
        <taxon>Bacillota</taxon>
        <taxon>Limnochordia</taxon>
        <taxon>Limnochordales</taxon>
        <taxon>Limnochordaceae</taxon>
        <taxon>Limnochorda</taxon>
    </lineage>
</organism>
<accession>A0A0K2SLY9</accession>
<dbReference type="PANTHER" id="PTHR34294">
    <property type="entry name" value="TRANSCRIPTIONAL REGULATOR-RELATED"/>
    <property type="match status" value="1"/>
</dbReference>
<dbReference type="EMBL" id="AP014924">
    <property type="protein sequence ID" value="BAS28027.1"/>
    <property type="molecule type" value="Genomic_DNA"/>
</dbReference>
<keyword evidence="7" id="KW-1185">Reference proteome</keyword>
<dbReference type="Pfam" id="PF04198">
    <property type="entry name" value="Sugar-bind"/>
    <property type="match status" value="1"/>
</dbReference>
<dbReference type="AlphaFoldDB" id="A0A0K2SLY9"/>
<keyword evidence="2" id="KW-0805">Transcription regulation</keyword>
<dbReference type="PATRIC" id="fig|1555112.3.peg.2229"/>
<dbReference type="PANTHER" id="PTHR34294:SF1">
    <property type="entry name" value="TRANSCRIPTIONAL REGULATOR LSRR"/>
    <property type="match status" value="1"/>
</dbReference>
<name>A0A0K2SLY9_LIMPI</name>